<dbReference type="InterPro" id="IPR044730">
    <property type="entry name" value="RNase_H-like_dom_plant"/>
</dbReference>
<protein>
    <submittedName>
        <fullName evidence="1 2">Uncharacterized protein</fullName>
    </submittedName>
</protein>
<proteinExistence type="predicted"/>
<keyword evidence="3" id="KW-1185">Reference proteome</keyword>
<reference evidence="1 3" key="2">
    <citation type="journal article" date="2014" name="BMC Genomics">
        <title>An improved genome release (version Mt4.0) for the model legume Medicago truncatula.</title>
        <authorList>
            <person name="Tang H."/>
            <person name="Krishnakumar V."/>
            <person name="Bidwell S."/>
            <person name="Rosen B."/>
            <person name="Chan A."/>
            <person name="Zhou S."/>
            <person name="Gentzbittel L."/>
            <person name="Childs K.L."/>
            <person name="Yandell M."/>
            <person name="Gundlach H."/>
            <person name="Mayer K.F."/>
            <person name="Schwartz D.C."/>
            <person name="Town C.D."/>
        </authorList>
    </citation>
    <scope>GENOME REANNOTATION</scope>
    <source>
        <strain evidence="1">A17</strain>
        <strain evidence="2 3">cv. Jemalong A17</strain>
    </source>
</reference>
<evidence type="ECO:0000313" key="1">
    <source>
        <dbReference type="EMBL" id="KEH18286.1"/>
    </source>
</evidence>
<dbReference type="PANTHER" id="PTHR33116">
    <property type="entry name" value="REVERSE TRANSCRIPTASE ZINC-BINDING DOMAIN-CONTAINING PROTEIN-RELATED-RELATED"/>
    <property type="match status" value="1"/>
</dbReference>
<dbReference type="AlphaFoldDB" id="A0A072TM47"/>
<dbReference type="HOGENOM" id="CLU_788391_0_0_1"/>
<sequence length="352" mass="40243">MIYCKGKLSGLQALKQLFDSYALNSGQVINNGKSTILSAYISQARLLRIVTLLDFKIGSLPFRYLGVPIFKGKPKACQLQYMADKIKLKLSQWKAQLLSMDGKVQLVRSVIQSMLVYNIPLYSWPISLLKDLERCIRNFILSGDGDKRNMVTFSWKKKCRTYDQGGLNIRSLVNLNNATNLNIKEEYKVILDKYIWLLGDGKKINFWTDSWCGSPLIPSPLSQLFPYIPQLIQQVRIASIDQLDQLLWKHSTSGDLLLKEAYEFKHHQFQELVWVIKEVLWHPPLVNWAKCNIDGASQGNPGSSACIGIFRDHNANFLYCFSEPLGISNFYCAELCAMLRWLEGTMLGLQMQ</sequence>
<organism evidence="1 3">
    <name type="scientific">Medicago truncatula</name>
    <name type="common">Barrel medic</name>
    <name type="synonym">Medicago tribuloides</name>
    <dbReference type="NCBI Taxonomy" id="3880"/>
    <lineage>
        <taxon>Eukaryota</taxon>
        <taxon>Viridiplantae</taxon>
        <taxon>Streptophyta</taxon>
        <taxon>Embryophyta</taxon>
        <taxon>Tracheophyta</taxon>
        <taxon>Spermatophyta</taxon>
        <taxon>Magnoliopsida</taxon>
        <taxon>eudicotyledons</taxon>
        <taxon>Gunneridae</taxon>
        <taxon>Pentapetalae</taxon>
        <taxon>rosids</taxon>
        <taxon>fabids</taxon>
        <taxon>Fabales</taxon>
        <taxon>Fabaceae</taxon>
        <taxon>Papilionoideae</taxon>
        <taxon>50 kb inversion clade</taxon>
        <taxon>NPAAA clade</taxon>
        <taxon>Hologalegina</taxon>
        <taxon>IRL clade</taxon>
        <taxon>Trifolieae</taxon>
        <taxon>Medicago</taxon>
    </lineage>
</organism>
<dbReference type="EnsemblPlants" id="KEH18286">
    <property type="protein sequence ID" value="KEH18286"/>
    <property type="gene ID" value="MTR_8g015630"/>
</dbReference>
<dbReference type="CDD" id="cd06222">
    <property type="entry name" value="RNase_H_like"/>
    <property type="match status" value="1"/>
</dbReference>
<evidence type="ECO:0000313" key="3">
    <source>
        <dbReference type="Proteomes" id="UP000002051"/>
    </source>
</evidence>
<dbReference type="Proteomes" id="UP000002051">
    <property type="component" value="Chromosome 8"/>
</dbReference>
<dbReference type="PANTHER" id="PTHR33116:SF80">
    <property type="entry name" value="REVERSE TRANSCRIPTASE ZINC-BINDING DOMAIN-CONTAINING PROTEIN"/>
    <property type="match status" value="1"/>
</dbReference>
<name>A0A072TM47_MEDTR</name>
<gene>
    <name evidence="1" type="ordered locus">MTR_8g015630</name>
</gene>
<dbReference type="STRING" id="3880.A0A072TM47"/>
<accession>A0A072TM47</accession>
<reference evidence="1 3" key="1">
    <citation type="journal article" date="2011" name="Nature">
        <title>The Medicago genome provides insight into the evolution of rhizobial symbioses.</title>
        <authorList>
            <person name="Young N.D."/>
            <person name="Debelle F."/>
            <person name="Oldroyd G.E."/>
            <person name="Geurts R."/>
            <person name="Cannon S.B."/>
            <person name="Udvardi M.K."/>
            <person name="Benedito V.A."/>
            <person name="Mayer K.F."/>
            <person name="Gouzy J."/>
            <person name="Schoof H."/>
            <person name="Van de Peer Y."/>
            <person name="Proost S."/>
            <person name="Cook D.R."/>
            <person name="Meyers B.C."/>
            <person name="Spannagl M."/>
            <person name="Cheung F."/>
            <person name="De Mita S."/>
            <person name="Krishnakumar V."/>
            <person name="Gundlach H."/>
            <person name="Zhou S."/>
            <person name="Mudge J."/>
            <person name="Bharti A.K."/>
            <person name="Murray J.D."/>
            <person name="Naoumkina M.A."/>
            <person name="Rosen B."/>
            <person name="Silverstein K.A."/>
            <person name="Tang H."/>
            <person name="Rombauts S."/>
            <person name="Zhao P.X."/>
            <person name="Zhou P."/>
            <person name="Barbe V."/>
            <person name="Bardou P."/>
            <person name="Bechner M."/>
            <person name="Bellec A."/>
            <person name="Berger A."/>
            <person name="Berges H."/>
            <person name="Bidwell S."/>
            <person name="Bisseling T."/>
            <person name="Choisne N."/>
            <person name="Couloux A."/>
            <person name="Denny R."/>
            <person name="Deshpande S."/>
            <person name="Dai X."/>
            <person name="Doyle J.J."/>
            <person name="Dudez A.M."/>
            <person name="Farmer A.D."/>
            <person name="Fouteau S."/>
            <person name="Franken C."/>
            <person name="Gibelin C."/>
            <person name="Gish J."/>
            <person name="Goldstein S."/>
            <person name="Gonzalez A.J."/>
            <person name="Green P.J."/>
            <person name="Hallab A."/>
            <person name="Hartog M."/>
            <person name="Hua A."/>
            <person name="Humphray S.J."/>
            <person name="Jeong D.H."/>
            <person name="Jing Y."/>
            <person name="Jocker A."/>
            <person name="Kenton S.M."/>
            <person name="Kim D.J."/>
            <person name="Klee K."/>
            <person name="Lai H."/>
            <person name="Lang C."/>
            <person name="Lin S."/>
            <person name="Macmil S.L."/>
            <person name="Magdelenat G."/>
            <person name="Matthews L."/>
            <person name="McCorrison J."/>
            <person name="Monaghan E.L."/>
            <person name="Mun J.H."/>
            <person name="Najar F.Z."/>
            <person name="Nicholson C."/>
            <person name="Noirot C."/>
            <person name="O'Bleness M."/>
            <person name="Paule C.R."/>
            <person name="Poulain J."/>
            <person name="Prion F."/>
            <person name="Qin B."/>
            <person name="Qu C."/>
            <person name="Retzel E.F."/>
            <person name="Riddle C."/>
            <person name="Sallet E."/>
            <person name="Samain S."/>
            <person name="Samson N."/>
            <person name="Sanders I."/>
            <person name="Saurat O."/>
            <person name="Scarpelli C."/>
            <person name="Schiex T."/>
            <person name="Segurens B."/>
            <person name="Severin A.J."/>
            <person name="Sherrier D.J."/>
            <person name="Shi R."/>
            <person name="Sims S."/>
            <person name="Singer S.R."/>
            <person name="Sinharoy S."/>
            <person name="Sterck L."/>
            <person name="Viollet A."/>
            <person name="Wang B.B."/>
            <person name="Wang K."/>
            <person name="Wang M."/>
            <person name="Wang X."/>
            <person name="Warfsmann J."/>
            <person name="Weissenbach J."/>
            <person name="White D.D."/>
            <person name="White J.D."/>
            <person name="Wiley G.B."/>
            <person name="Wincker P."/>
            <person name="Xing Y."/>
            <person name="Yang L."/>
            <person name="Yao Z."/>
            <person name="Ying F."/>
            <person name="Zhai J."/>
            <person name="Zhou L."/>
            <person name="Zuber A."/>
            <person name="Denarie J."/>
            <person name="Dixon R.A."/>
            <person name="May G.D."/>
            <person name="Schwartz D.C."/>
            <person name="Rogers J."/>
            <person name="Quetier F."/>
            <person name="Town C.D."/>
            <person name="Roe B.A."/>
        </authorList>
    </citation>
    <scope>NUCLEOTIDE SEQUENCE [LARGE SCALE GENOMIC DNA]</scope>
    <source>
        <strain evidence="1">A17</strain>
        <strain evidence="2 3">cv. Jemalong A17</strain>
    </source>
</reference>
<evidence type="ECO:0000313" key="2">
    <source>
        <dbReference type="EnsemblPlants" id="KEH18286"/>
    </source>
</evidence>
<dbReference type="EMBL" id="CM001224">
    <property type="protein sequence ID" value="KEH18286.1"/>
    <property type="molecule type" value="Genomic_DNA"/>
</dbReference>
<reference evidence="2" key="3">
    <citation type="submission" date="2015-04" db="UniProtKB">
        <authorList>
            <consortium name="EnsemblPlants"/>
        </authorList>
    </citation>
    <scope>IDENTIFICATION</scope>
    <source>
        <strain evidence="2">cv. Jemalong A17</strain>
    </source>
</reference>